<evidence type="ECO:0000256" key="1">
    <source>
        <dbReference type="SAM" id="Phobius"/>
    </source>
</evidence>
<feature type="transmembrane region" description="Helical" evidence="1">
    <location>
        <begin position="350"/>
        <end position="374"/>
    </location>
</feature>
<feature type="transmembrane region" description="Helical" evidence="1">
    <location>
        <begin position="152"/>
        <end position="185"/>
    </location>
</feature>
<keyword evidence="1" id="KW-0812">Transmembrane</keyword>
<feature type="transmembrane region" description="Helical" evidence="1">
    <location>
        <begin position="240"/>
        <end position="259"/>
    </location>
</feature>
<dbReference type="Pfam" id="PF06772">
    <property type="entry name" value="LtrA"/>
    <property type="match status" value="1"/>
</dbReference>
<evidence type="ECO:0000313" key="3">
    <source>
        <dbReference type="Proteomes" id="UP001333710"/>
    </source>
</evidence>
<evidence type="ECO:0000313" key="2">
    <source>
        <dbReference type="EMBL" id="BDX07160.1"/>
    </source>
</evidence>
<name>A0AA48KV56_9ALTE</name>
<proteinExistence type="predicted"/>
<dbReference type="Proteomes" id="UP001333710">
    <property type="component" value="Chromosome"/>
</dbReference>
<gene>
    <name evidence="2" type="ORF">MACH26_26810</name>
</gene>
<dbReference type="AlphaFoldDB" id="A0AA48KV56"/>
<feature type="transmembrane region" description="Helical" evidence="1">
    <location>
        <begin position="310"/>
        <end position="330"/>
    </location>
</feature>
<accession>A0AA48KV56</accession>
<feature type="transmembrane region" description="Helical" evidence="1">
    <location>
        <begin position="279"/>
        <end position="298"/>
    </location>
</feature>
<reference evidence="2" key="1">
    <citation type="submission" date="2023-01" db="EMBL/GenBank/DDBJ databases">
        <title>Complete genome sequence of Planctobacterium marinum strain Dej080120_11.</title>
        <authorList>
            <person name="Ueki S."/>
            <person name="Maruyama F."/>
        </authorList>
    </citation>
    <scope>NUCLEOTIDE SEQUENCE</scope>
    <source>
        <strain evidence="2">Dej080120_11</strain>
    </source>
</reference>
<dbReference type="PANTHER" id="PTHR36840:SF1">
    <property type="entry name" value="BLL5714 PROTEIN"/>
    <property type="match status" value="1"/>
</dbReference>
<dbReference type="RefSeq" id="WP_338293147.1">
    <property type="nucleotide sequence ID" value="NZ_AP027272.1"/>
</dbReference>
<sequence length="418" mass="47071">MALDNHPMWRAPQHHMDAEHAHDHVHWVELFYDLIHVVIIFLLGNYLSHHLTVEGFFIFAGLFTAVWFAWADSSVFNSLYVSTDFKHRLIMSSQIITAMVMAASIPHIHDKGWMFFALGYAANRAITAFLYHRTERLGVEESILSRKTSRNFALLALVFAISAFIPAPYSYMLFAAGIVTIQLQYMLPKVGLLELDRFLPRLGHMSERFALLMLIVVGEGFFKLVVTLSEKGIYKTNYEVLSNFMFGGISVFVLCWIYFDFAGNGKPKDTKKSTLVSWWLGHLVLMLCAIMVGVALAGEVKVGFWDPYPYKYAVIGCLGLAGYLMALLWIQYNIEHRVAHRFATAKIRMLGVALALITLFVVPHVPALVGNLLWGSALISQIAIPLTRAYLTLSKEEATSAEQEEAVQACVTLPQNDD</sequence>
<keyword evidence="1" id="KW-0472">Membrane</keyword>
<feature type="transmembrane region" description="Helical" evidence="1">
    <location>
        <begin position="113"/>
        <end position="131"/>
    </location>
</feature>
<keyword evidence="3" id="KW-1185">Reference proteome</keyword>
<dbReference type="KEGG" id="pmaw:MACH26_26810"/>
<dbReference type="PANTHER" id="PTHR36840">
    <property type="entry name" value="BLL5714 PROTEIN"/>
    <property type="match status" value="1"/>
</dbReference>
<organism evidence="2 3">
    <name type="scientific">Planctobacterium marinum</name>
    <dbReference type="NCBI Taxonomy" id="1631968"/>
    <lineage>
        <taxon>Bacteria</taxon>
        <taxon>Pseudomonadati</taxon>
        <taxon>Pseudomonadota</taxon>
        <taxon>Gammaproteobacteria</taxon>
        <taxon>Alteromonadales</taxon>
        <taxon>Alteromonadaceae</taxon>
        <taxon>Planctobacterium</taxon>
    </lineage>
</organism>
<feature type="transmembrane region" description="Helical" evidence="1">
    <location>
        <begin position="209"/>
        <end position="228"/>
    </location>
</feature>
<dbReference type="InterPro" id="IPR010640">
    <property type="entry name" value="Low_temperature_requirement_A"/>
</dbReference>
<feature type="transmembrane region" description="Helical" evidence="1">
    <location>
        <begin position="55"/>
        <end position="77"/>
    </location>
</feature>
<keyword evidence="1" id="KW-1133">Transmembrane helix</keyword>
<evidence type="ECO:0008006" key="4">
    <source>
        <dbReference type="Google" id="ProtNLM"/>
    </source>
</evidence>
<protein>
    <recommendedName>
        <fullName evidence="4">Low temperature requirement protein A</fullName>
    </recommendedName>
</protein>
<dbReference type="EMBL" id="AP027272">
    <property type="protein sequence ID" value="BDX07160.1"/>
    <property type="molecule type" value="Genomic_DNA"/>
</dbReference>
<feature type="transmembrane region" description="Helical" evidence="1">
    <location>
        <begin position="30"/>
        <end position="49"/>
    </location>
</feature>